<feature type="domain" description="PHD-type" evidence="7">
    <location>
        <begin position="1"/>
        <end position="50"/>
    </location>
</feature>
<evidence type="ECO:0000256" key="4">
    <source>
        <dbReference type="PROSITE-ProRule" id="PRU00146"/>
    </source>
</evidence>
<feature type="compositionally biased region" description="Basic residues" evidence="6">
    <location>
        <begin position="491"/>
        <end position="508"/>
    </location>
</feature>
<evidence type="ECO:0000259" key="7">
    <source>
        <dbReference type="PROSITE" id="PS50016"/>
    </source>
</evidence>
<accession>A0A8S3W5U8</accession>
<keyword evidence="10" id="KW-1185">Reference proteome</keyword>
<feature type="region of interest" description="Disordered" evidence="6">
    <location>
        <begin position="471"/>
        <end position="521"/>
    </location>
</feature>
<keyword evidence="5" id="KW-0175">Coiled coil</keyword>
<evidence type="ECO:0000313" key="9">
    <source>
        <dbReference type="EMBL" id="CAG4942724.1"/>
    </source>
</evidence>
<dbReference type="InterPro" id="IPR004302">
    <property type="entry name" value="Cellulose/chitin-bd_N"/>
</dbReference>
<evidence type="ECO:0000256" key="3">
    <source>
        <dbReference type="ARBA" id="ARBA00022833"/>
    </source>
</evidence>
<dbReference type="InterPro" id="IPR019787">
    <property type="entry name" value="Znf_PHD-finger"/>
</dbReference>
<dbReference type="AlphaFoldDB" id="A0A8S3W5U8"/>
<keyword evidence="3" id="KW-0862">Zinc</keyword>
<keyword evidence="1" id="KW-0479">Metal-binding</keyword>
<feature type="compositionally biased region" description="Polar residues" evidence="6">
    <location>
        <begin position="199"/>
        <end position="212"/>
    </location>
</feature>
<evidence type="ECO:0000313" key="10">
    <source>
        <dbReference type="Proteomes" id="UP000691718"/>
    </source>
</evidence>
<feature type="coiled-coil region" evidence="5">
    <location>
        <begin position="87"/>
        <end position="114"/>
    </location>
</feature>
<sequence>MKCSACGKFMAAAEGVTCPKCDRKSHRACVKVPEGVQVQPTWLCPDCKIRTPRKSDQNTPVRGLNSENIIKQDEEKPQSPVAQGLKESELALELRKFREELRETREEFRSFRQEMFDLHTSENNTDEDEQNEAHNILSGLRDSEGDQSILKQYNNVPGNYDDKLTSKVYDNLPKFDLSGLYVSRQNNNLPTYDLPGADNEQQPSTSGQQNNLPGRGDYLLEENRLNIKMLWYVIAVSALMVTVSGHGRVTQPPSRASAWRFGFPTVPDYDDDGRNCGGFYHQHSVNDGMCGICGDPYDQAQPRDHEIGGIYGTGVIVAHYDSGELITATVVITAYHRGYWEFKICPDPYRNDQACFDQYLLELEEGGTKYYPNGEGEYTMKYRLPSGLTCEHCVLQWRYTTGNNWGVCQNGTQGLGCGNQEQFGACSDITISIPVQNADDNTYPLSYNQRLGYFDVQALLHLLRTVSPRPNVRVGPLRPDIKFSPHDNKNPKRKRKGKETKPRKRKKNELKIGGYKDNSIP</sequence>
<gene>
    <name evidence="9" type="ORF">PAPOLLO_LOCUS2506</name>
</gene>
<feature type="compositionally biased region" description="Basic and acidic residues" evidence="6">
    <location>
        <begin position="479"/>
        <end position="490"/>
    </location>
</feature>
<evidence type="ECO:0000256" key="2">
    <source>
        <dbReference type="ARBA" id="ARBA00022771"/>
    </source>
</evidence>
<dbReference type="InterPro" id="IPR002219">
    <property type="entry name" value="PKC_DAG/PE"/>
</dbReference>
<name>A0A8S3W5U8_PARAO</name>
<feature type="region of interest" description="Disordered" evidence="6">
    <location>
        <begin position="188"/>
        <end position="215"/>
    </location>
</feature>
<feature type="domain" description="Phorbol-ester/DAG-type" evidence="8">
    <location>
        <begin position="1"/>
        <end position="44"/>
    </location>
</feature>
<dbReference type="Proteomes" id="UP000691718">
    <property type="component" value="Unassembled WGS sequence"/>
</dbReference>
<protein>
    <submittedName>
        <fullName evidence="9">(apollo) hypothetical protein</fullName>
    </submittedName>
</protein>
<organism evidence="9 10">
    <name type="scientific">Parnassius apollo</name>
    <name type="common">Apollo butterfly</name>
    <name type="synonym">Papilio apollo</name>
    <dbReference type="NCBI Taxonomy" id="110799"/>
    <lineage>
        <taxon>Eukaryota</taxon>
        <taxon>Metazoa</taxon>
        <taxon>Ecdysozoa</taxon>
        <taxon>Arthropoda</taxon>
        <taxon>Hexapoda</taxon>
        <taxon>Insecta</taxon>
        <taxon>Pterygota</taxon>
        <taxon>Neoptera</taxon>
        <taxon>Endopterygota</taxon>
        <taxon>Lepidoptera</taxon>
        <taxon>Glossata</taxon>
        <taxon>Ditrysia</taxon>
        <taxon>Papilionoidea</taxon>
        <taxon>Papilionidae</taxon>
        <taxon>Parnassiinae</taxon>
        <taxon>Parnassini</taxon>
        <taxon>Parnassius</taxon>
        <taxon>Parnassius</taxon>
    </lineage>
</organism>
<evidence type="ECO:0000256" key="1">
    <source>
        <dbReference type="ARBA" id="ARBA00022723"/>
    </source>
</evidence>
<dbReference type="Pfam" id="PF03067">
    <property type="entry name" value="LPMO_10"/>
    <property type="match status" value="1"/>
</dbReference>
<feature type="region of interest" description="Disordered" evidence="6">
    <location>
        <begin position="53"/>
        <end position="83"/>
    </location>
</feature>
<proteinExistence type="predicted"/>
<evidence type="ECO:0000259" key="8">
    <source>
        <dbReference type="PROSITE" id="PS50081"/>
    </source>
</evidence>
<dbReference type="GO" id="GO:0008270">
    <property type="term" value="F:zinc ion binding"/>
    <property type="evidence" value="ECO:0007669"/>
    <property type="project" value="UniProtKB-KW"/>
</dbReference>
<dbReference type="OrthoDB" id="64893at2759"/>
<evidence type="ECO:0000256" key="5">
    <source>
        <dbReference type="SAM" id="Coils"/>
    </source>
</evidence>
<comment type="caution">
    <text evidence="9">The sequence shown here is derived from an EMBL/GenBank/DDBJ whole genome shotgun (WGS) entry which is preliminary data.</text>
</comment>
<reference evidence="9" key="1">
    <citation type="submission" date="2021-04" db="EMBL/GenBank/DDBJ databases">
        <authorList>
            <person name="Tunstrom K."/>
        </authorList>
    </citation>
    <scope>NUCLEOTIDE SEQUENCE</scope>
</reference>
<evidence type="ECO:0000256" key="6">
    <source>
        <dbReference type="SAM" id="MobiDB-lite"/>
    </source>
</evidence>
<dbReference type="Pfam" id="PF00628">
    <property type="entry name" value="PHD"/>
    <property type="match status" value="1"/>
</dbReference>
<dbReference type="EMBL" id="CAJQZP010000171">
    <property type="protein sequence ID" value="CAG4942724.1"/>
    <property type="molecule type" value="Genomic_DNA"/>
</dbReference>
<keyword evidence="2 4" id="KW-0863">Zinc-finger</keyword>
<feature type="compositionally biased region" description="Polar residues" evidence="6">
    <location>
        <begin position="57"/>
        <end position="69"/>
    </location>
</feature>
<dbReference type="PROSITE" id="PS50081">
    <property type="entry name" value="ZF_DAG_PE_2"/>
    <property type="match status" value="1"/>
</dbReference>
<dbReference type="PROSITE" id="PS50016">
    <property type="entry name" value="ZF_PHD_2"/>
    <property type="match status" value="1"/>
</dbReference>